<dbReference type="EMBL" id="JAJJMB010006998">
    <property type="protein sequence ID" value="KAI3932668.1"/>
    <property type="molecule type" value="Genomic_DNA"/>
</dbReference>
<dbReference type="AlphaFoldDB" id="A0AAD4T256"/>
<name>A0AAD4T256_9MAGN</name>
<proteinExistence type="predicted"/>
<keyword evidence="3" id="KW-1185">Reference proteome</keyword>
<comment type="caution">
    <text evidence="2">The sequence shown here is derived from an EMBL/GenBank/DDBJ whole genome shotgun (WGS) entry which is preliminary data.</text>
</comment>
<reference evidence="2" key="1">
    <citation type="submission" date="2022-04" db="EMBL/GenBank/DDBJ databases">
        <title>A functionally conserved STORR gene fusion in Papaver species that diverged 16.8 million years ago.</title>
        <authorList>
            <person name="Catania T."/>
        </authorList>
    </citation>
    <scope>NUCLEOTIDE SEQUENCE</scope>
    <source>
        <strain evidence="2">S-188037</strain>
    </source>
</reference>
<evidence type="ECO:0000256" key="1">
    <source>
        <dbReference type="SAM" id="MobiDB-lite"/>
    </source>
</evidence>
<gene>
    <name evidence="2" type="ORF">MKW98_012639</name>
</gene>
<feature type="compositionally biased region" description="Pro residues" evidence="1">
    <location>
        <begin position="8"/>
        <end position="17"/>
    </location>
</feature>
<evidence type="ECO:0000313" key="2">
    <source>
        <dbReference type="EMBL" id="KAI3932668.1"/>
    </source>
</evidence>
<sequence length="79" mass="8745">MFSFTTIYPPPPPPPESTPSSFLLDQDLLGLVPSYLSLSKSKEALQGKRLVGTPSEEKWPRVGALKDWHEHINDGSHST</sequence>
<evidence type="ECO:0000313" key="3">
    <source>
        <dbReference type="Proteomes" id="UP001202328"/>
    </source>
</evidence>
<protein>
    <submittedName>
        <fullName evidence="2">Uncharacterized protein</fullName>
    </submittedName>
</protein>
<accession>A0AAD4T256</accession>
<feature type="region of interest" description="Disordered" evidence="1">
    <location>
        <begin position="1"/>
        <end position="20"/>
    </location>
</feature>
<organism evidence="2 3">
    <name type="scientific">Papaver atlanticum</name>
    <dbReference type="NCBI Taxonomy" id="357466"/>
    <lineage>
        <taxon>Eukaryota</taxon>
        <taxon>Viridiplantae</taxon>
        <taxon>Streptophyta</taxon>
        <taxon>Embryophyta</taxon>
        <taxon>Tracheophyta</taxon>
        <taxon>Spermatophyta</taxon>
        <taxon>Magnoliopsida</taxon>
        <taxon>Ranunculales</taxon>
        <taxon>Papaveraceae</taxon>
        <taxon>Papaveroideae</taxon>
        <taxon>Papaver</taxon>
    </lineage>
</organism>
<dbReference type="Proteomes" id="UP001202328">
    <property type="component" value="Unassembled WGS sequence"/>
</dbReference>